<dbReference type="Proteomes" id="UP001652740">
    <property type="component" value="Unplaced"/>
</dbReference>
<accession>A0A6J3CBP6</accession>
<dbReference type="GeneID" id="116413439"/>
<dbReference type="InParanoid" id="A0A6J3CBP6"/>
<gene>
    <name evidence="3" type="primary">LOC116413439</name>
</gene>
<keyword evidence="1" id="KW-0732">Signal</keyword>
<protein>
    <submittedName>
        <fullName evidence="3">Uncharacterized protein LOC116413439</fullName>
    </submittedName>
</protein>
<proteinExistence type="predicted"/>
<feature type="chain" id="PRO_5045899730" evidence="1">
    <location>
        <begin position="22"/>
        <end position="230"/>
    </location>
</feature>
<dbReference type="AlphaFoldDB" id="A0A6J3CBP6"/>
<dbReference type="KEGG" id="gmw:116413439"/>
<feature type="signal peptide" evidence="1">
    <location>
        <begin position="1"/>
        <end position="21"/>
    </location>
</feature>
<evidence type="ECO:0000313" key="3">
    <source>
        <dbReference type="RefSeq" id="XP_031768509.2"/>
    </source>
</evidence>
<reference evidence="3" key="1">
    <citation type="submission" date="2025-08" db="UniProtKB">
        <authorList>
            <consortium name="RefSeq"/>
        </authorList>
    </citation>
    <scope>IDENTIFICATION</scope>
    <source>
        <tissue evidence="3">Whole larvae</tissue>
    </source>
</reference>
<keyword evidence="2" id="KW-1185">Reference proteome</keyword>
<organism evidence="2 3">
    <name type="scientific">Galleria mellonella</name>
    <name type="common">Greater wax moth</name>
    <dbReference type="NCBI Taxonomy" id="7137"/>
    <lineage>
        <taxon>Eukaryota</taxon>
        <taxon>Metazoa</taxon>
        <taxon>Ecdysozoa</taxon>
        <taxon>Arthropoda</taxon>
        <taxon>Hexapoda</taxon>
        <taxon>Insecta</taxon>
        <taxon>Pterygota</taxon>
        <taxon>Neoptera</taxon>
        <taxon>Endopterygota</taxon>
        <taxon>Lepidoptera</taxon>
        <taxon>Glossata</taxon>
        <taxon>Ditrysia</taxon>
        <taxon>Pyraloidea</taxon>
        <taxon>Pyralidae</taxon>
        <taxon>Galleriinae</taxon>
        <taxon>Galleria</taxon>
    </lineage>
</organism>
<evidence type="ECO:0000313" key="2">
    <source>
        <dbReference type="Proteomes" id="UP001652740"/>
    </source>
</evidence>
<name>A0A6J3CBP6_GALME</name>
<dbReference type="RefSeq" id="XP_031768509.2">
    <property type="nucleotide sequence ID" value="XM_031912649.2"/>
</dbReference>
<sequence>MSTNMLLPSLIFSLTLANAQATHVVPLAKELDEILTRVLNRPEFESSVFSYLFGNHTEPPNDINIQHLDISILDLESIRKIINTVEKSYYANETYRRRELLTQNEVFVAKAFDLMKQAIYSTRYRMLETKPYRNKYKNDFGYNIAIMFGALMQIRMKMENMYATMDKLPHKTHFLWYLVLYEKILACYVDVEDLVEKTFVYHDKWLTKIKEQKAKTATPIPPRLQTLTTQ</sequence>
<evidence type="ECO:0000256" key="1">
    <source>
        <dbReference type="SAM" id="SignalP"/>
    </source>
</evidence>